<dbReference type="SMART" id="SM00148">
    <property type="entry name" value="PLCXc"/>
    <property type="match status" value="1"/>
</dbReference>
<dbReference type="InterPro" id="IPR051057">
    <property type="entry name" value="PI-PLC_domain"/>
</dbReference>
<dbReference type="RefSeq" id="WP_116845901.1">
    <property type="nucleotide sequence ID" value="NZ_QTJU01000001.1"/>
</dbReference>
<keyword evidence="6" id="KW-0732">Signal</keyword>
<feature type="chain" id="PRO_5017795364" description="1-phosphatidylinositol phosphodiesterase" evidence="6">
    <location>
        <begin position="47"/>
        <end position="350"/>
    </location>
</feature>
<keyword evidence="8" id="KW-0456">Lyase</keyword>
<dbReference type="Proteomes" id="UP000261284">
    <property type="component" value="Unassembled WGS sequence"/>
</dbReference>
<dbReference type="CDD" id="cd08586">
    <property type="entry name" value="PI-PLCc_BcPLC_like"/>
    <property type="match status" value="1"/>
</dbReference>
<dbReference type="SUPFAM" id="SSF51695">
    <property type="entry name" value="PLC-like phosphodiesterases"/>
    <property type="match status" value="1"/>
</dbReference>
<comment type="catalytic activity">
    <reaction evidence="1">
        <text>a 1,2-diacyl-sn-glycero-3-phospho-(1D-myo-inositol) = 1D-myo-inositol 1,2-cyclic phosphate + a 1,2-diacyl-sn-glycerol</text>
        <dbReference type="Rhea" id="RHEA:17093"/>
        <dbReference type="ChEBI" id="CHEBI:17815"/>
        <dbReference type="ChEBI" id="CHEBI:57880"/>
        <dbReference type="ChEBI" id="CHEBI:58484"/>
        <dbReference type="EC" id="4.6.1.13"/>
    </reaction>
</comment>
<dbReference type="GO" id="GO:0004436">
    <property type="term" value="F:phosphatidylinositol diacylglycerol-lyase activity"/>
    <property type="evidence" value="ECO:0007669"/>
    <property type="project" value="UniProtKB-EC"/>
</dbReference>
<dbReference type="PANTHER" id="PTHR13593">
    <property type="match status" value="1"/>
</dbReference>
<gene>
    <name evidence="8" type="ORF">DXN05_04005</name>
</gene>
<evidence type="ECO:0000256" key="1">
    <source>
        <dbReference type="ARBA" id="ARBA00001316"/>
    </source>
</evidence>
<dbReference type="InterPro" id="IPR017946">
    <property type="entry name" value="PLC-like_Pdiesterase_TIM-brl"/>
</dbReference>
<dbReference type="PANTHER" id="PTHR13593:SF113">
    <property type="entry name" value="SI:DKEY-266F7.9"/>
    <property type="match status" value="1"/>
</dbReference>
<dbReference type="PROSITE" id="PS50007">
    <property type="entry name" value="PIPLC_X_DOMAIN"/>
    <property type="match status" value="1"/>
</dbReference>
<evidence type="ECO:0000256" key="2">
    <source>
        <dbReference type="ARBA" id="ARBA00012581"/>
    </source>
</evidence>
<dbReference type="AlphaFoldDB" id="A0A3E1NQE5"/>
<dbReference type="GO" id="GO:0006629">
    <property type="term" value="P:lipid metabolic process"/>
    <property type="evidence" value="ECO:0007669"/>
    <property type="project" value="InterPro"/>
</dbReference>
<sequence length="350" mass="38462">MKATRPVSEHAVCPAMRVNLLKKLLRTVGYSLSLLLLAAASYNCNAHDAESDVLHTVGSIIHTTAAPLNAFKIAGRSPENWMGALPDSVNLSQLSIPGSHDAGACYEPVAGIAKCQNLSIAAQLNIGVRFLDIRCRHVKNGFVINHGPFYQNLYFAEVINTCAAFLRNHPGESIVMSIKEEYRADGCTHSFEQTFANYVRQYPGIWYLGENVPALKEARGKIVLLRRFAAGNVKGIDASEWKKSTFSIDGKQASLRIEDDYVVANPQHKWKSMCTFFDEARTAKGNTLYIGFASGYKPLLFSIPNITAVSKAINNGIAAYFTANTKGRFGIIPMDFADPSRVSLIFNTNF</sequence>
<evidence type="ECO:0000256" key="3">
    <source>
        <dbReference type="ARBA" id="ARBA00019758"/>
    </source>
</evidence>
<reference evidence="8 9" key="1">
    <citation type="submission" date="2018-08" db="EMBL/GenBank/DDBJ databases">
        <title>Chitinophagaceae sp. K23C18032701, a novel bacterium isolated from forest soil.</title>
        <authorList>
            <person name="Wang C."/>
        </authorList>
    </citation>
    <scope>NUCLEOTIDE SEQUENCE [LARGE SCALE GENOMIC DNA]</scope>
    <source>
        <strain evidence="8 9">K23C18032701</strain>
    </source>
</reference>
<dbReference type="Gene3D" id="3.20.20.190">
    <property type="entry name" value="Phosphatidylinositol (PI) phosphodiesterase"/>
    <property type="match status" value="1"/>
</dbReference>
<feature type="signal peptide" evidence="6">
    <location>
        <begin position="1"/>
        <end position="46"/>
    </location>
</feature>
<evidence type="ECO:0000256" key="6">
    <source>
        <dbReference type="SAM" id="SignalP"/>
    </source>
</evidence>
<feature type="domain" description="Phosphatidylinositol-specific phospholipase C X" evidence="7">
    <location>
        <begin position="87"/>
        <end position="227"/>
    </location>
</feature>
<name>A0A3E1NQE5_9BACT</name>
<dbReference type="EC" id="4.6.1.13" evidence="2"/>
<dbReference type="InterPro" id="IPR000909">
    <property type="entry name" value="PLipase_C_PInositol-sp_X_dom"/>
</dbReference>
<evidence type="ECO:0000259" key="7">
    <source>
        <dbReference type="SMART" id="SM00148"/>
    </source>
</evidence>
<dbReference type="OrthoDB" id="7191982at2"/>
<proteinExistence type="predicted"/>
<evidence type="ECO:0000256" key="4">
    <source>
        <dbReference type="ARBA" id="ARBA00030474"/>
    </source>
</evidence>
<evidence type="ECO:0000313" key="9">
    <source>
        <dbReference type="Proteomes" id="UP000261284"/>
    </source>
</evidence>
<evidence type="ECO:0000256" key="5">
    <source>
        <dbReference type="ARBA" id="ARBA00030782"/>
    </source>
</evidence>
<organism evidence="8 9">
    <name type="scientific">Deminuibacter soli</name>
    <dbReference type="NCBI Taxonomy" id="2291815"/>
    <lineage>
        <taxon>Bacteria</taxon>
        <taxon>Pseudomonadati</taxon>
        <taxon>Bacteroidota</taxon>
        <taxon>Chitinophagia</taxon>
        <taxon>Chitinophagales</taxon>
        <taxon>Chitinophagaceae</taxon>
        <taxon>Deminuibacter</taxon>
    </lineage>
</organism>
<dbReference type="EMBL" id="QTJU01000001">
    <property type="protein sequence ID" value="RFM30145.1"/>
    <property type="molecule type" value="Genomic_DNA"/>
</dbReference>
<protein>
    <recommendedName>
        <fullName evidence="3">1-phosphatidylinositol phosphodiesterase</fullName>
        <ecNumber evidence="2">4.6.1.13</ecNumber>
    </recommendedName>
    <alternativeName>
        <fullName evidence="4">Phosphatidylinositol diacylglycerol-lyase</fullName>
    </alternativeName>
    <alternativeName>
        <fullName evidence="5">Phosphatidylinositol-specific phospholipase C</fullName>
    </alternativeName>
</protein>
<evidence type="ECO:0000313" key="8">
    <source>
        <dbReference type="EMBL" id="RFM30145.1"/>
    </source>
</evidence>
<accession>A0A3E1NQE5</accession>
<dbReference type="GO" id="GO:0008081">
    <property type="term" value="F:phosphoric diester hydrolase activity"/>
    <property type="evidence" value="ECO:0007669"/>
    <property type="project" value="InterPro"/>
</dbReference>
<keyword evidence="9" id="KW-1185">Reference proteome</keyword>
<comment type="caution">
    <text evidence="8">The sequence shown here is derived from an EMBL/GenBank/DDBJ whole genome shotgun (WGS) entry which is preliminary data.</text>
</comment>
<dbReference type="Pfam" id="PF00388">
    <property type="entry name" value="PI-PLC-X"/>
    <property type="match status" value="1"/>
</dbReference>